<evidence type="ECO:0000313" key="2">
    <source>
        <dbReference type="Proteomes" id="UP000724874"/>
    </source>
</evidence>
<sequence>MVDGQLVIAKVLTMYERGGGKTAKHGWVSEAGSIGAVSYLPAQVWCQHRQRNFKALWGAMARLQLPRFAHLPTGAFLYFVPGNCINLVSNGMYLELSLAFYNEVFTKLVQQKVSIVAAVKSLTSTRQKKKGEDEDEI</sequence>
<accession>A0A9P5NKA4</accession>
<dbReference type="EMBL" id="JADNYJ010000049">
    <property type="protein sequence ID" value="KAF8900114.1"/>
    <property type="molecule type" value="Genomic_DNA"/>
</dbReference>
<proteinExistence type="predicted"/>
<organism evidence="1 2">
    <name type="scientific">Gymnopilus junonius</name>
    <name type="common">Spectacular rustgill mushroom</name>
    <name type="synonym">Gymnopilus spectabilis subsp. junonius</name>
    <dbReference type="NCBI Taxonomy" id="109634"/>
    <lineage>
        <taxon>Eukaryota</taxon>
        <taxon>Fungi</taxon>
        <taxon>Dikarya</taxon>
        <taxon>Basidiomycota</taxon>
        <taxon>Agaricomycotina</taxon>
        <taxon>Agaricomycetes</taxon>
        <taxon>Agaricomycetidae</taxon>
        <taxon>Agaricales</taxon>
        <taxon>Agaricineae</taxon>
        <taxon>Hymenogastraceae</taxon>
        <taxon>Gymnopilus</taxon>
    </lineage>
</organism>
<dbReference type="Proteomes" id="UP000724874">
    <property type="component" value="Unassembled WGS sequence"/>
</dbReference>
<comment type="caution">
    <text evidence="1">The sequence shown here is derived from an EMBL/GenBank/DDBJ whole genome shotgun (WGS) entry which is preliminary data.</text>
</comment>
<reference evidence="1" key="1">
    <citation type="submission" date="2020-11" db="EMBL/GenBank/DDBJ databases">
        <authorList>
            <consortium name="DOE Joint Genome Institute"/>
            <person name="Ahrendt S."/>
            <person name="Riley R."/>
            <person name="Andreopoulos W."/>
            <person name="LaButti K."/>
            <person name="Pangilinan J."/>
            <person name="Ruiz-duenas F.J."/>
            <person name="Barrasa J.M."/>
            <person name="Sanchez-Garcia M."/>
            <person name="Camarero S."/>
            <person name="Miyauchi S."/>
            <person name="Serrano A."/>
            <person name="Linde D."/>
            <person name="Babiker R."/>
            <person name="Drula E."/>
            <person name="Ayuso-Fernandez I."/>
            <person name="Pacheco R."/>
            <person name="Padilla G."/>
            <person name="Ferreira P."/>
            <person name="Barriuso J."/>
            <person name="Kellner H."/>
            <person name="Castanera R."/>
            <person name="Alfaro M."/>
            <person name="Ramirez L."/>
            <person name="Pisabarro A.G."/>
            <person name="Kuo A."/>
            <person name="Tritt A."/>
            <person name="Lipzen A."/>
            <person name="He G."/>
            <person name="Yan M."/>
            <person name="Ng V."/>
            <person name="Cullen D."/>
            <person name="Martin F."/>
            <person name="Rosso M.-N."/>
            <person name="Henrissat B."/>
            <person name="Hibbett D."/>
            <person name="Martinez A.T."/>
            <person name="Grigoriev I.V."/>
        </authorList>
    </citation>
    <scope>NUCLEOTIDE SEQUENCE</scope>
    <source>
        <strain evidence="1">AH 44721</strain>
    </source>
</reference>
<evidence type="ECO:0000313" key="1">
    <source>
        <dbReference type="EMBL" id="KAF8900114.1"/>
    </source>
</evidence>
<keyword evidence="2" id="KW-1185">Reference proteome</keyword>
<dbReference type="AlphaFoldDB" id="A0A9P5NKA4"/>
<gene>
    <name evidence="1" type="ORF">CPB84DRAFT_1779328</name>
</gene>
<dbReference type="OrthoDB" id="3069111at2759"/>
<name>A0A9P5NKA4_GYMJU</name>
<protein>
    <submittedName>
        <fullName evidence="1">Uncharacterized protein</fullName>
    </submittedName>
</protein>